<comment type="pathway">
    <text evidence="3 7">Carbohydrate degradation; pentose phosphate pathway; D-ribulose 5-phosphate from D-glucose 6-phosphate (oxidative stage): step 2/3.</text>
</comment>
<evidence type="ECO:0000256" key="5">
    <source>
        <dbReference type="ARBA" id="ARBA00013198"/>
    </source>
</evidence>
<dbReference type="EC" id="3.1.1.31" evidence="5 7"/>
<keyword evidence="7 9" id="KW-0378">Hydrolase</keyword>
<evidence type="ECO:0000256" key="2">
    <source>
        <dbReference type="ARBA" id="ARBA00002681"/>
    </source>
</evidence>
<dbReference type="EMBL" id="JABEQH010000003">
    <property type="protein sequence ID" value="MBB2174983.1"/>
    <property type="molecule type" value="Genomic_DNA"/>
</dbReference>
<evidence type="ECO:0000256" key="3">
    <source>
        <dbReference type="ARBA" id="ARBA00004961"/>
    </source>
</evidence>
<dbReference type="SUPFAM" id="SSF100950">
    <property type="entry name" value="NagB/RpiA/CoA transferase-like"/>
    <property type="match status" value="1"/>
</dbReference>
<protein>
    <recommendedName>
        <fullName evidence="6 7">6-phosphogluconolactonase</fullName>
        <shortName evidence="7">6PGL</shortName>
        <ecNumber evidence="5 7">3.1.1.31</ecNumber>
    </recommendedName>
</protein>
<organism evidence="9 10">
    <name type="scientific">Gluconacetobacter johannae</name>
    <dbReference type="NCBI Taxonomy" id="112140"/>
    <lineage>
        <taxon>Bacteria</taxon>
        <taxon>Pseudomonadati</taxon>
        <taxon>Pseudomonadota</taxon>
        <taxon>Alphaproteobacteria</taxon>
        <taxon>Acetobacterales</taxon>
        <taxon>Acetobacteraceae</taxon>
        <taxon>Gluconacetobacter</taxon>
    </lineage>
</organism>
<dbReference type="PANTHER" id="PTHR11054">
    <property type="entry name" value="6-PHOSPHOGLUCONOLACTONASE"/>
    <property type="match status" value="1"/>
</dbReference>
<dbReference type="InterPro" id="IPR039104">
    <property type="entry name" value="6PGL"/>
</dbReference>
<comment type="caution">
    <text evidence="9">The sequence shown here is derived from an EMBL/GenBank/DDBJ whole genome shotgun (WGS) entry which is preliminary data.</text>
</comment>
<dbReference type="RefSeq" id="WP_182941292.1">
    <property type="nucleotide sequence ID" value="NZ_JABEQH010000003.1"/>
</dbReference>
<comment type="similarity">
    <text evidence="4 7">Belongs to the glucosamine/galactosamine-6-phosphate isomerase family. 6-phosphogluconolactonase subfamily.</text>
</comment>
<dbReference type="CDD" id="cd01400">
    <property type="entry name" value="6PGL"/>
    <property type="match status" value="1"/>
</dbReference>
<dbReference type="GO" id="GO:0017057">
    <property type="term" value="F:6-phosphogluconolactonase activity"/>
    <property type="evidence" value="ECO:0007669"/>
    <property type="project" value="UniProtKB-UniRule"/>
</dbReference>
<keyword evidence="10" id="KW-1185">Reference proteome</keyword>
<dbReference type="GO" id="GO:0006098">
    <property type="term" value="P:pentose-phosphate shunt"/>
    <property type="evidence" value="ECO:0007669"/>
    <property type="project" value="UniProtKB-UniPathway"/>
</dbReference>
<dbReference type="PANTHER" id="PTHR11054:SF0">
    <property type="entry name" value="6-PHOSPHOGLUCONOLACTONASE"/>
    <property type="match status" value="1"/>
</dbReference>
<accession>A0A7W4J5S1</accession>
<evidence type="ECO:0000256" key="4">
    <source>
        <dbReference type="ARBA" id="ARBA00010662"/>
    </source>
</evidence>
<evidence type="ECO:0000256" key="7">
    <source>
        <dbReference type="RuleBase" id="RU365095"/>
    </source>
</evidence>
<evidence type="ECO:0000313" key="10">
    <source>
        <dbReference type="Proteomes" id="UP000561066"/>
    </source>
</evidence>
<dbReference type="InterPro" id="IPR037171">
    <property type="entry name" value="NagB/RpiA_transferase-like"/>
</dbReference>
<dbReference type="AlphaFoldDB" id="A0A7W4J5S1"/>
<dbReference type="InterPro" id="IPR006148">
    <property type="entry name" value="Glc/Gal-6P_isomerase"/>
</dbReference>
<comment type="function">
    <text evidence="2 7">Hydrolysis of 6-phosphogluconolactone to 6-phosphogluconate.</text>
</comment>
<reference evidence="9 10" key="1">
    <citation type="submission" date="2020-04" db="EMBL/GenBank/DDBJ databases">
        <title>Description of novel Gluconacetobacter.</title>
        <authorList>
            <person name="Sombolestani A."/>
        </authorList>
    </citation>
    <scope>NUCLEOTIDE SEQUENCE [LARGE SCALE GENOMIC DNA]</scope>
    <source>
        <strain evidence="9 10">LMG 21312</strain>
    </source>
</reference>
<gene>
    <name evidence="7 9" type="primary">pgl</name>
    <name evidence="9" type="ORF">HLH21_03460</name>
</gene>
<comment type="catalytic activity">
    <reaction evidence="1 7">
        <text>6-phospho-D-glucono-1,5-lactone + H2O = 6-phospho-D-gluconate + H(+)</text>
        <dbReference type="Rhea" id="RHEA:12556"/>
        <dbReference type="ChEBI" id="CHEBI:15377"/>
        <dbReference type="ChEBI" id="CHEBI:15378"/>
        <dbReference type="ChEBI" id="CHEBI:57955"/>
        <dbReference type="ChEBI" id="CHEBI:58759"/>
        <dbReference type="EC" id="3.1.1.31"/>
    </reaction>
</comment>
<dbReference type="GO" id="GO:0005975">
    <property type="term" value="P:carbohydrate metabolic process"/>
    <property type="evidence" value="ECO:0007669"/>
    <property type="project" value="UniProtKB-UniRule"/>
</dbReference>
<evidence type="ECO:0000256" key="1">
    <source>
        <dbReference type="ARBA" id="ARBA00000832"/>
    </source>
</evidence>
<name>A0A7W4J5S1_9PROT</name>
<evidence type="ECO:0000313" key="9">
    <source>
        <dbReference type="EMBL" id="MBB2174983.1"/>
    </source>
</evidence>
<proteinExistence type="inferred from homology"/>
<evidence type="ECO:0000259" key="8">
    <source>
        <dbReference type="Pfam" id="PF01182"/>
    </source>
</evidence>
<dbReference type="Pfam" id="PF01182">
    <property type="entry name" value="Glucosamine_iso"/>
    <property type="match status" value="1"/>
</dbReference>
<sequence>MGGHDVKTGEMIVLADGEAIARYMAEWLTEQALAKTGGPFVVALSGGSTPKRLYEILASPDYAARFPWDRTQFFFGDERFVPESDPANNYSMTRQALLSHVAVPAANVHPMPTQGDPTAAAARYQAELQAVYGADSLQAGRPLFDVVLLGLGDNGHTASLFPRTPVLNERTLWVSTCVPDDAPHTRLTLTYPAIHSSRHVVFMLAGAGKKEAFAKVRAGDPGEPASHITTEGELVWLLDKAATGG</sequence>
<dbReference type="UniPathway" id="UPA00115">
    <property type="reaction ID" value="UER00409"/>
</dbReference>
<dbReference type="InterPro" id="IPR005900">
    <property type="entry name" value="6-phosphogluconolactonase_DevB"/>
</dbReference>
<evidence type="ECO:0000256" key="6">
    <source>
        <dbReference type="ARBA" id="ARBA00020337"/>
    </source>
</evidence>
<dbReference type="Gene3D" id="3.40.50.1360">
    <property type="match status" value="1"/>
</dbReference>
<dbReference type="NCBIfam" id="TIGR01198">
    <property type="entry name" value="pgl"/>
    <property type="match status" value="1"/>
</dbReference>
<feature type="domain" description="Glucosamine/galactosamine-6-phosphate isomerase" evidence="8">
    <location>
        <begin position="16"/>
        <end position="236"/>
    </location>
</feature>
<dbReference type="Proteomes" id="UP000561066">
    <property type="component" value="Unassembled WGS sequence"/>
</dbReference>